<protein>
    <submittedName>
        <fullName evidence="3">Deoxyguanosinetriphosphate triphosphohydrolase-like protein</fullName>
    </submittedName>
</protein>
<evidence type="ECO:0000256" key="1">
    <source>
        <dbReference type="ARBA" id="ARBA00022801"/>
    </source>
</evidence>
<evidence type="ECO:0000313" key="3">
    <source>
        <dbReference type="EMBL" id="SLM28837.1"/>
    </source>
</evidence>
<dbReference type="Proteomes" id="UP000191931">
    <property type="component" value="Unassembled WGS sequence"/>
</dbReference>
<dbReference type="Gene3D" id="1.10.3210.10">
    <property type="entry name" value="Hypothetical protein af1432"/>
    <property type="match status" value="1"/>
</dbReference>
<dbReference type="GO" id="GO:0016787">
    <property type="term" value="F:hydrolase activity"/>
    <property type="evidence" value="ECO:0007669"/>
    <property type="project" value="UniProtKB-KW"/>
</dbReference>
<dbReference type="InterPro" id="IPR026875">
    <property type="entry name" value="PHydrolase_assoc_dom"/>
</dbReference>
<evidence type="ECO:0000259" key="2">
    <source>
        <dbReference type="Pfam" id="PF13286"/>
    </source>
</evidence>
<dbReference type="AlphaFoldDB" id="A0A1W1H8M9"/>
<feature type="domain" description="Phosphohydrolase-associated" evidence="2">
    <location>
        <begin position="20"/>
        <end position="110"/>
    </location>
</feature>
<name>A0A1W1H8M9_9BACT</name>
<dbReference type="STRING" id="1246637.MTBBW1_1600003"/>
<keyword evidence="1 3" id="KW-0378">Hydrolase</keyword>
<dbReference type="SUPFAM" id="SSF109604">
    <property type="entry name" value="HD-domain/PDEase-like"/>
    <property type="match status" value="1"/>
</dbReference>
<reference evidence="3 4" key="1">
    <citation type="submission" date="2017-03" db="EMBL/GenBank/DDBJ databases">
        <authorList>
            <person name="Afonso C.L."/>
            <person name="Miller P.J."/>
            <person name="Scott M.A."/>
            <person name="Spackman E."/>
            <person name="Goraichik I."/>
            <person name="Dimitrov K.M."/>
            <person name="Suarez D.L."/>
            <person name="Swayne D.E."/>
        </authorList>
    </citation>
    <scope>NUCLEOTIDE SEQUENCE [LARGE SCALE GENOMIC DNA]</scope>
    <source>
        <strain evidence="3">PRJEB14757</strain>
    </source>
</reference>
<gene>
    <name evidence="3" type="ORF">MTBBW1_1600003</name>
</gene>
<evidence type="ECO:0000313" key="4">
    <source>
        <dbReference type="Proteomes" id="UP000191931"/>
    </source>
</evidence>
<dbReference type="RefSeq" id="WP_342743924.1">
    <property type="nucleotide sequence ID" value="NZ_LT828550.1"/>
</dbReference>
<organism evidence="3 4">
    <name type="scientific">Desulfamplus magnetovallimortis</name>
    <dbReference type="NCBI Taxonomy" id="1246637"/>
    <lineage>
        <taxon>Bacteria</taxon>
        <taxon>Pseudomonadati</taxon>
        <taxon>Thermodesulfobacteriota</taxon>
        <taxon>Desulfobacteria</taxon>
        <taxon>Desulfobacterales</taxon>
        <taxon>Desulfobacteraceae</taxon>
        <taxon>Desulfamplus</taxon>
    </lineage>
</organism>
<keyword evidence="4" id="KW-1185">Reference proteome</keyword>
<proteinExistence type="predicted"/>
<accession>A0A1W1H8M9</accession>
<dbReference type="Pfam" id="PF13286">
    <property type="entry name" value="HD_assoc"/>
    <property type="match status" value="1"/>
</dbReference>
<dbReference type="EMBL" id="FWEV01000069">
    <property type="protein sequence ID" value="SLM28837.1"/>
    <property type="molecule type" value="Genomic_DNA"/>
</dbReference>
<sequence>MIEELICNSGEKNDIFILFMGERAFSAMTILRQFLYNNVYRAPSVHQEFIKAKKVLIEIYNYFIDNIDFLQAELEKMEMAPWEPSKNHLKRSVCDIIASMTDRYALELYTKLFFPRPRV</sequence>